<dbReference type="Gene3D" id="2.170.16.10">
    <property type="entry name" value="Hedgehog/Intein (Hint) domain"/>
    <property type="match status" value="1"/>
</dbReference>
<gene>
    <name evidence="6" type="ORF">Rhe02_88690</name>
</gene>
<feature type="compositionally biased region" description="Basic and acidic residues" evidence="4">
    <location>
        <begin position="3187"/>
        <end position="3197"/>
    </location>
</feature>
<dbReference type="InterPro" id="IPR006530">
    <property type="entry name" value="YD"/>
</dbReference>
<accession>A0A8J3QIU7</accession>
<dbReference type="NCBIfam" id="TIGR01643">
    <property type="entry name" value="YD_repeat_2x"/>
    <property type="match status" value="6"/>
</dbReference>
<dbReference type="CDD" id="cd00110">
    <property type="entry name" value="LamG"/>
    <property type="match status" value="1"/>
</dbReference>
<dbReference type="InterPro" id="IPR031325">
    <property type="entry name" value="RHS_repeat"/>
</dbReference>
<comment type="caution">
    <text evidence="6">The sequence shown here is derived from an EMBL/GenBank/DDBJ whole genome shotgun (WGS) entry which is preliminary data.</text>
</comment>
<dbReference type="InterPro" id="IPR013320">
    <property type="entry name" value="ConA-like_dom_sf"/>
</dbReference>
<dbReference type="NCBIfam" id="TIGR03696">
    <property type="entry name" value="Rhs_assc_core"/>
    <property type="match status" value="1"/>
</dbReference>
<dbReference type="SMART" id="SM00560">
    <property type="entry name" value="LamGL"/>
    <property type="match status" value="1"/>
</dbReference>
<dbReference type="Gene3D" id="2.180.10.10">
    <property type="entry name" value="RHS repeat-associated core"/>
    <property type="match status" value="3"/>
</dbReference>
<organism evidence="6 7">
    <name type="scientific">Rhizocola hellebori</name>
    <dbReference type="NCBI Taxonomy" id="1392758"/>
    <lineage>
        <taxon>Bacteria</taxon>
        <taxon>Bacillati</taxon>
        <taxon>Actinomycetota</taxon>
        <taxon>Actinomycetes</taxon>
        <taxon>Micromonosporales</taxon>
        <taxon>Micromonosporaceae</taxon>
        <taxon>Rhizocola</taxon>
    </lineage>
</organism>
<evidence type="ECO:0000259" key="5">
    <source>
        <dbReference type="SMART" id="SM00560"/>
    </source>
</evidence>
<dbReference type="InterPro" id="IPR006558">
    <property type="entry name" value="LamG-like"/>
</dbReference>
<sequence>MKDRRLRRLIIVLVTTSLLITAAPLGRKPDRPAEFPLAGLWAAITARPAWSVDRPATPKQERGGPTDVAGVVSPDKTRANGGNGRGPGRGIGELGDYVPPRAPSAKPSTTGAIASGFDEGTSRRVGGTKTSDLFRNADGSLTHSVSSQPVNFKAADGSWQPIDATLVRQGDRLRPNASGVQVSFAGSRPKGFAGAPLAAEAGGSGRSELAVITLPGGQELAYSLQGAAPADPTVAGPTATYAAVMPGMDIELSAFGGGQKETLILHERPAVNSWVFPLRLKGLRAMLDADGSISLLDDAARTVAKIPHGYMQDSKFREDEGDFVKSDAVSYELVDGALKVTADRKWLDDPARVYPVRIDPTTTVSTDGDVTIDPDPDTHAADQNGTSIAVGWDSSLVGNPLRNDIKVSYLAFGDFKSATGEHPNLTGMRISAATLNLFHTWTPSSKCNSHLPFSVHSVNSSWTVAGLSDASTGPSVSPAIGTLTVANNYPACTNTSADRSVGNWVAVNLTDLRIFNAWSQGVLPNYGLALTASGSDHGAFKRFTSENFAGTCKGRNCQPYLRVTYAPDSKPQLNDAFPANGYASPTLTPELLADATDAEGDPLTYRFRVYDSTGAQIADSTSTSARSWTVPPNLLKWSESYTWTVVASDGVVATDTKVNVLMTTPPQPLITSRLSQNPGSGIEPSIGNYTTTVVDADIPTVGPALRVERHYNSRDPRSGVFGSGWSSLLDSKITFGTGLTGSMDWLTVTYPDGQDVVFGRRADGSYAPPPGRFATLRQLYDPGTFVFELVEKNGLKFTFTNRPSPFYDFTEPRLVSIEDPHGRALLLKYTKGIHWVDPILMTTLQVMYYQRDSNGNALASWPGRKLSFTYSGTNVETISTEPATAGDTSTVSTWSYTYDSGKLVKVCSPHSATACTRYEYGANWLYPTAVQDADPHTYLRLDDPVGSPAAISEPTDGSESATGVYQNVALEQQGPPGSQAKAATFDGTSSLVSISDKAALRSGYQTMSMWFKGSSGVLFSASASPLPGAASGTYVPVLYIGTDGKLRGQVWNGAMAPITSTATVNDGQWHHVVLSAAGATQTLYLDGVQVGDPLTGAIQSFGQKNFYLGAGYWANWPSASTSSIGYFNGSISDFAFYTKQLTADQVKALRGAGLAPSTPLTKVIRPMGGVDAEITYDSSGVVSQLIDENRGTWKVSPAEITGSDNIYASAVLGGAPADYWRLGETGTPQIARNELNGADASFNLVTLGEEGPFTTRTAARFNGTSSYLKLPSTDVPQVGPESISLWFKVDAGGSGVLFSYQSGLLTDVAGTAGWDPALYVGTDGKLRGQLWAGGGTSVTTTGKVDDGNWHHAVLASSSASQSLYLDGVKVGTVVKNRVDFGATHAYIGAGKWLNWASTTGSVGYWPGSIAEVAYYRSELTAGDVSAQFAAYQKSTGAPTRTVVLTDPVNKDWTYRYDSVNGRRIVESVDPLGGKTVYGYDSGGFLRSTTDPIGNMEVTGHDVRGNVVSKTSCQDRSANKCSTSYYTFYPDATTKTLTPDARNDLPLTIRDGRSLKADDPTYLTTMGYDAKGNRTEVIDALGSKVLSEFTDGSGGVPAGLLKKATLPNGAQVLTTFNAFGDIAYTTDAAGLRTDFTYDGLGGAVAKTTLGLVTSYRFDKLGRIVEQTDPPFDNDVTSNTHTRKTTTTLDNDGRVVETREVDTTGDDSVTPRVTTMDYGTQRMLKSVTDPGGHVQQFEYDDSGRITKQIAADGVATVYSYDAAGRHIKSELAGSPDSATAANTDIESRQYDLAGRLAVITDAQGYRHEYTYTDNGLVASIVRRDPAPGPESVFVLESNVYDGAGNLISKVTNNGASTTDYTVDQLSRVTEALLDPAGLKRKQSMTYGSHGGVVSTTLSDSAGTQTADYSYDLAGRMLSQSIRMPAATGGPSGAWQLNETTGTTAADSSPAARTGTLNGSVTWSDGGAAFTGTSNVSVPGPVLTTTASYTVSAWVKLTDNAVYRSAVSIDGTKTSAFYLGYSKAVNKWRISGCNTDVSPTSCVNAVSNAAIQLNVWTQLTGVYNQSAHTLKLYVNGVPQQSVAYTAWAATGSLAIGRGKTGGVNSDQWQGGVDNVQAYQRVLTDAEIALLYTGGRSGGALSSQAITSTVLRDTLGRVTQQTDPNGNVTKYFYDSADRLVRTEQPSVSAEEHGVAAVPSFPVQRSGYNTFGELVDTKDAKGRVVSLTRDTSGWVIATKLPTNDGMTPRYTTSYDAVGRVKTQTDPFLKATSYDYDRMGRLKTVTTPDTGVSRFAYDLLGNLTSSTDPTGAVTEATYDPLGRQTTLTQIVRQPTAVPPTPVLRTTNVFYSNFATPDRVVSPKGVTSETTYNAAGETVWAKSPAGNYTDYRYDYAGRPTWVFPALGAVEKLEYDSAGRRMTHRLYTPGPGRAGTPGAQIDSESVAYDNNGNVTSATDFRGNTTSFTYDARGLLATQTEPESITTSFGYDLSGAPTRFTDGRGNRFWTTYNGWGMEKSRIEPQTADYPESTFTTAYDLAGRVARQTRPGNVTLTYSTDTMGRVTKIVGDGAEAATANRTFGYDLAGRVTSLPGMALSYDDTGLLLKVTGASGNSEFEYNEDGQMAVRKDDAGTTSYDYTFGRLAHMSNTGTGVDASVAYNALEQAEAITYGGSSANVRRFGYDDRHRLRTDELKTSLGASIGKITYGWDDNGNETSKTTVGFGASGSAANVYTYDNANRLTSWTSGPATASYGYDKSGNRTSANGKTFTYNERNQLKTSSDGLTYSYTERGSRLSTTSTATGTVTPTAVSDAFDQVVRQYYSATEFSEFTYDGLGRAIKPGFAYSGLENDLAKDGANLYTRDPGGGLVGVKQVGGSSALAWTDLHSDVVGQFTSTGSALTGSAVYDPLGKVLESTPGMLGNLGYQSEWTDPQTDRVNMHSRWYNPDTGQFDSRDSWNISATPSSGDANRYSYTNQNPLTNQDPTGHMRDAHDAFGNPGYCSQTPETAKSCSDGFNKGKTGDPAKDCGKNKARCFVKGVMSEFNIISMIGDIISLVDSISDLDKAWADIKEGWEELKKQAASWGDKLRDEAGMPSILATVLGWVCVVSGACEGINACINNGPSECAYHVGAGVAKVATTYLSGGVKNFLDRVRSMAKDLFDRKHRDKDKSTNDDKKDGDKADSGGGPSAPSTPHKATDRNRPPEERDWDDPAPDKGPPGPGKKDKDNDAGDGDADEFGPEVCDRLPRHSFDPATQVLMADGSVKAIGDIRIGDKVVATDPVTGETSAQPVTALHANLDDDLTNVTVGEGEGDRSTRGPTAVTLETTDHHPFWDATTRTWTDAAQLTPGKSTVIGPDGRTLVVKAVAAIDGAKLMRDLTVATVHTYYVLAGQTPILVHNICDNEPDKAVLHWYPDDGHAYIETIVNGLSYVTHSRIIKDSRKFFTEVVEMPHELNPGAHPVPFILRDGPAARRYQERSLGPTVVEFDLDLNSCLTHCARVAQAGGAEEFPIDWNDEQLTEKAKQSIPPNIYRP</sequence>
<dbReference type="EMBL" id="BONY01000107">
    <property type="protein sequence ID" value="GIH10802.1"/>
    <property type="molecule type" value="Genomic_DNA"/>
</dbReference>
<dbReference type="Proteomes" id="UP000612899">
    <property type="component" value="Unassembled WGS sequence"/>
</dbReference>
<feature type="domain" description="LamG-like jellyroll fold" evidence="5">
    <location>
        <begin position="1984"/>
        <end position="2122"/>
    </location>
</feature>
<evidence type="ECO:0000256" key="1">
    <source>
        <dbReference type="ARBA" id="ARBA00022729"/>
    </source>
</evidence>
<keyword evidence="3" id="KW-1015">Disulfide bond</keyword>
<dbReference type="SUPFAM" id="SSF51294">
    <property type="entry name" value="Hedgehog/intein (Hint) domain"/>
    <property type="match status" value="1"/>
</dbReference>
<dbReference type="InterPro" id="IPR056823">
    <property type="entry name" value="TEN-like_YD-shell"/>
</dbReference>
<dbReference type="Pfam" id="PF07591">
    <property type="entry name" value="PT-HINT"/>
    <property type="match status" value="1"/>
</dbReference>
<evidence type="ECO:0000256" key="2">
    <source>
        <dbReference type="ARBA" id="ARBA00022737"/>
    </source>
</evidence>
<reference evidence="6" key="1">
    <citation type="submission" date="2021-01" db="EMBL/GenBank/DDBJ databases">
        <title>Whole genome shotgun sequence of Rhizocola hellebori NBRC 109834.</title>
        <authorList>
            <person name="Komaki H."/>
            <person name="Tamura T."/>
        </authorList>
    </citation>
    <scope>NUCLEOTIDE SEQUENCE</scope>
    <source>
        <strain evidence="6">NBRC 109834</strain>
    </source>
</reference>
<name>A0A8J3QIU7_9ACTN</name>
<dbReference type="Gene3D" id="2.60.120.200">
    <property type="match status" value="3"/>
</dbReference>
<proteinExistence type="predicted"/>
<evidence type="ECO:0000313" key="6">
    <source>
        <dbReference type="EMBL" id="GIH10802.1"/>
    </source>
</evidence>
<dbReference type="CDD" id="cd00081">
    <property type="entry name" value="Hint"/>
    <property type="match status" value="1"/>
</dbReference>
<dbReference type="InterPro" id="IPR050708">
    <property type="entry name" value="T6SS_VgrG/RHS"/>
</dbReference>
<dbReference type="Pfam" id="PF05593">
    <property type="entry name" value="RHS_repeat"/>
    <property type="match status" value="6"/>
</dbReference>
<dbReference type="InterPro" id="IPR001791">
    <property type="entry name" value="Laminin_G"/>
</dbReference>
<dbReference type="InterPro" id="IPR022385">
    <property type="entry name" value="Rhs_assc_core"/>
</dbReference>
<feature type="compositionally biased region" description="Gly residues" evidence="4">
    <location>
        <begin position="81"/>
        <end position="93"/>
    </location>
</feature>
<feature type="region of interest" description="Disordered" evidence="4">
    <location>
        <begin position="3152"/>
        <end position="3239"/>
    </location>
</feature>
<keyword evidence="7" id="KW-1185">Reference proteome</keyword>
<dbReference type="PANTHER" id="PTHR32305:SF15">
    <property type="entry name" value="PROTEIN RHSA-RELATED"/>
    <property type="match status" value="1"/>
</dbReference>
<dbReference type="Pfam" id="PF20148">
    <property type="entry name" value="DUF6531"/>
    <property type="match status" value="1"/>
</dbReference>
<dbReference type="InterPro" id="IPR036844">
    <property type="entry name" value="Hint_dom_sf"/>
</dbReference>
<feature type="region of interest" description="Disordered" evidence="4">
    <location>
        <begin position="53"/>
        <end position="125"/>
    </location>
</feature>
<keyword evidence="2" id="KW-0677">Repeat</keyword>
<evidence type="ECO:0000256" key="3">
    <source>
        <dbReference type="ARBA" id="ARBA00023157"/>
    </source>
</evidence>
<dbReference type="Pfam" id="PF25023">
    <property type="entry name" value="TEN_YD-shell"/>
    <property type="match status" value="1"/>
</dbReference>
<feature type="compositionally biased region" description="Basic and acidic residues" evidence="4">
    <location>
        <begin position="3152"/>
        <end position="3174"/>
    </location>
</feature>
<dbReference type="PANTHER" id="PTHR32305">
    <property type="match status" value="1"/>
</dbReference>
<dbReference type="Pfam" id="PF13385">
    <property type="entry name" value="Laminin_G_3"/>
    <property type="match status" value="3"/>
</dbReference>
<evidence type="ECO:0000256" key="4">
    <source>
        <dbReference type="SAM" id="MobiDB-lite"/>
    </source>
</evidence>
<feature type="compositionally biased region" description="Acidic residues" evidence="4">
    <location>
        <begin position="3221"/>
        <end position="3230"/>
    </location>
</feature>
<dbReference type="InterPro" id="IPR045351">
    <property type="entry name" value="DUF6531"/>
</dbReference>
<keyword evidence="1" id="KW-0732">Signal</keyword>
<protein>
    <recommendedName>
        <fullName evidence="5">LamG-like jellyroll fold domain-containing protein</fullName>
    </recommendedName>
</protein>
<dbReference type="SUPFAM" id="SSF49899">
    <property type="entry name" value="Concanavalin A-like lectins/glucanases"/>
    <property type="match status" value="3"/>
</dbReference>
<evidence type="ECO:0000313" key="7">
    <source>
        <dbReference type="Proteomes" id="UP000612899"/>
    </source>
</evidence>